<gene>
    <name evidence="2" type="ORF">ACFS7Y_02410</name>
</gene>
<dbReference type="Proteomes" id="UP001597525">
    <property type="component" value="Unassembled WGS sequence"/>
</dbReference>
<evidence type="ECO:0000256" key="1">
    <source>
        <dbReference type="SAM" id="SignalP"/>
    </source>
</evidence>
<accession>A0ABW6B9J0</accession>
<keyword evidence="3" id="KW-1185">Reference proteome</keyword>
<proteinExistence type="predicted"/>
<dbReference type="Pfam" id="PF20130">
    <property type="entry name" value="DUF6520"/>
    <property type="match status" value="1"/>
</dbReference>
<evidence type="ECO:0000313" key="2">
    <source>
        <dbReference type="EMBL" id="MFD2966218.1"/>
    </source>
</evidence>
<reference evidence="3" key="1">
    <citation type="journal article" date="2019" name="Int. J. Syst. Evol. Microbiol.">
        <title>The Global Catalogue of Microorganisms (GCM) 10K type strain sequencing project: providing services to taxonomists for standard genome sequencing and annotation.</title>
        <authorList>
            <consortium name="The Broad Institute Genomics Platform"/>
            <consortium name="The Broad Institute Genome Sequencing Center for Infectious Disease"/>
            <person name="Wu L."/>
            <person name="Ma J."/>
        </authorList>
    </citation>
    <scope>NUCLEOTIDE SEQUENCE [LARGE SCALE GENOMIC DNA]</scope>
    <source>
        <strain evidence="3">KCTC 22814</strain>
    </source>
</reference>
<dbReference type="InterPro" id="IPR045391">
    <property type="entry name" value="DUF6520"/>
</dbReference>
<dbReference type="RefSeq" id="WP_320184009.1">
    <property type="nucleotide sequence ID" value="NZ_CP138332.1"/>
</dbReference>
<name>A0ABW6B9J0_9SPHI</name>
<sequence length="86" mass="9264">MKRKILTLAAAVVAIGGAFAGSSNAKKLVVQQGWYRSPMPAENAIPEATSTLSARAQCEDNTLETCLYHFEANATEWDTTINGTFN</sequence>
<comment type="caution">
    <text evidence="2">The sequence shown here is derived from an EMBL/GenBank/DDBJ whole genome shotgun (WGS) entry which is preliminary data.</text>
</comment>
<keyword evidence="1" id="KW-0732">Signal</keyword>
<feature type="chain" id="PRO_5045301130" evidence="1">
    <location>
        <begin position="21"/>
        <end position="86"/>
    </location>
</feature>
<evidence type="ECO:0000313" key="3">
    <source>
        <dbReference type="Proteomes" id="UP001597525"/>
    </source>
</evidence>
<dbReference type="EMBL" id="JBHUPB010000003">
    <property type="protein sequence ID" value="MFD2966218.1"/>
    <property type="molecule type" value="Genomic_DNA"/>
</dbReference>
<organism evidence="2 3">
    <name type="scientific">Sphingobacterium bambusae</name>
    <dbReference type="NCBI Taxonomy" id="662858"/>
    <lineage>
        <taxon>Bacteria</taxon>
        <taxon>Pseudomonadati</taxon>
        <taxon>Bacteroidota</taxon>
        <taxon>Sphingobacteriia</taxon>
        <taxon>Sphingobacteriales</taxon>
        <taxon>Sphingobacteriaceae</taxon>
        <taxon>Sphingobacterium</taxon>
    </lineage>
</organism>
<protein>
    <submittedName>
        <fullName evidence="2">DUF6520 family protein</fullName>
    </submittedName>
</protein>
<feature type="signal peptide" evidence="1">
    <location>
        <begin position="1"/>
        <end position="20"/>
    </location>
</feature>